<evidence type="ECO:0000313" key="2">
    <source>
        <dbReference type="Proteomes" id="UP001152759"/>
    </source>
</evidence>
<keyword evidence="2" id="KW-1185">Reference proteome</keyword>
<sequence length="60" mass="7182">MGSAEEPKFRVDLHRSISSIRDEALTPGPTRIKKKPREVRRNRNLEWIFTEVFHQFETMI</sequence>
<dbReference type="AlphaFoldDB" id="A0A9P0A883"/>
<dbReference type="Proteomes" id="UP001152759">
    <property type="component" value="Chromosome 3"/>
</dbReference>
<reference evidence="1" key="1">
    <citation type="submission" date="2021-12" db="EMBL/GenBank/DDBJ databases">
        <authorList>
            <person name="King R."/>
        </authorList>
    </citation>
    <scope>NUCLEOTIDE SEQUENCE</scope>
</reference>
<evidence type="ECO:0000313" key="1">
    <source>
        <dbReference type="EMBL" id="CAH0387706.1"/>
    </source>
</evidence>
<name>A0A9P0A883_BEMTA</name>
<gene>
    <name evidence="1" type="ORF">BEMITA_LOCUS6684</name>
</gene>
<protein>
    <submittedName>
        <fullName evidence="1">Uncharacterized protein</fullName>
    </submittedName>
</protein>
<accession>A0A9P0A883</accession>
<dbReference type="EMBL" id="OU963864">
    <property type="protein sequence ID" value="CAH0387706.1"/>
    <property type="molecule type" value="Genomic_DNA"/>
</dbReference>
<proteinExistence type="predicted"/>
<organism evidence="1 2">
    <name type="scientific">Bemisia tabaci</name>
    <name type="common">Sweetpotato whitefly</name>
    <name type="synonym">Aleurodes tabaci</name>
    <dbReference type="NCBI Taxonomy" id="7038"/>
    <lineage>
        <taxon>Eukaryota</taxon>
        <taxon>Metazoa</taxon>
        <taxon>Ecdysozoa</taxon>
        <taxon>Arthropoda</taxon>
        <taxon>Hexapoda</taxon>
        <taxon>Insecta</taxon>
        <taxon>Pterygota</taxon>
        <taxon>Neoptera</taxon>
        <taxon>Paraneoptera</taxon>
        <taxon>Hemiptera</taxon>
        <taxon>Sternorrhyncha</taxon>
        <taxon>Aleyrodoidea</taxon>
        <taxon>Aleyrodidae</taxon>
        <taxon>Aleyrodinae</taxon>
        <taxon>Bemisia</taxon>
    </lineage>
</organism>